<dbReference type="EMBL" id="BAAABX010000071">
    <property type="protein sequence ID" value="GAA0432804.1"/>
    <property type="molecule type" value="Genomic_DNA"/>
</dbReference>
<dbReference type="SUPFAM" id="SSF56112">
    <property type="entry name" value="Protein kinase-like (PK-like)"/>
    <property type="match status" value="1"/>
</dbReference>
<evidence type="ECO:0000313" key="1">
    <source>
        <dbReference type="EMBL" id="GAA0432804.1"/>
    </source>
</evidence>
<keyword evidence="2" id="KW-1185">Reference proteome</keyword>
<dbReference type="Proteomes" id="UP001500879">
    <property type="component" value="Unassembled WGS sequence"/>
</dbReference>
<gene>
    <name evidence="1" type="ORF">GCM10010357_62920</name>
</gene>
<dbReference type="Pfam" id="PF04655">
    <property type="entry name" value="APH_6_hur"/>
    <property type="match status" value="1"/>
</dbReference>
<reference evidence="1 2" key="1">
    <citation type="journal article" date="2019" name="Int. J. Syst. Evol. Microbiol.">
        <title>The Global Catalogue of Microorganisms (GCM) 10K type strain sequencing project: providing services to taxonomists for standard genome sequencing and annotation.</title>
        <authorList>
            <consortium name="The Broad Institute Genomics Platform"/>
            <consortium name="The Broad Institute Genome Sequencing Center for Infectious Disease"/>
            <person name="Wu L."/>
            <person name="Ma J."/>
        </authorList>
    </citation>
    <scope>NUCLEOTIDE SEQUENCE [LARGE SCALE GENOMIC DNA]</scope>
    <source>
        <strain evidence="1 2">JCM 4788</strain>
    </source>
</reference>
<protein>
    <submittedName>
        <fullName evidence="1">Aminoglycoside phosphotransferase family protein</fullName>
    </submittedName>
</protein>
<dbReference type="InterPro" id="IPR011009">
    <property type="entry name" value="Kinase-like_dom_sf"/>
</dbReference>
<evidence type="ECO:0000313" key="2">
    <source>
        <dbReference type="Proteomes" id="UP001500879"/>
    </source>
</evidence>
<dbReference type="RefSeq" id="WP_344031659.1">
    <property type="nucleotide sequence ID" value="NZ_BAAABX010000071.1"/>
</dbReference>
<name>A0ABN0Z4B9_9ACTN</name>
<proteinExistence type="predicted"/>
<sequence length="311" mass="33491">MTGIPREFARGTIEREGDTGAAWLAELPAIVNGLLEQWSCVPDGEIVHGGVGVVVPVRRRGAGAAVLKVSFPHPGNRHEPDAFAAWGGRGAVLLYERDDDRFAMLLERVRSSSLAEVADGDAVVAVAGRLSHRLGVPAPPGLPRLSGLADAWEEQLLKDSAELTHTLPRRTVDAAVATVRELGRVQPDTLVHGDLHAGNILRAEREPWLAVDPKGLVGDRAYDAGTLLKSRAPALLEADDLLGAVHRVVDAFADAAEVDRERVLRWAQLHAVQAAFWGRRHGFRIARGGPRLDGLTAFADHMAELLTQLLT</sequence>
<accession>A0ABN0Z4B9</accession>
<dbReference type="Gene3D" id="1.10.510.10">
    <property type="entry name" value="Transferase(Phosphotransferase) domain 1"/>
    <property type="match status" value="1"/>
</dbReference>
<organism evidence="1 2">
    <name type="scientific">Streptomyces luteireticuli</name>
    <dbReference type="NCBI Taxonomy" id="173858"/>
    <lineage>
        <taxon>Bacteria</taxon>
        <taxon>Bacillati</taxon>
        <taxon>Actinomycetota</taxon>
        <taxon>Actinomycetes</taxon>
        <taxon>Kitasatosporales</taxon>
        <taxon>Streptomycetaceae</taxon>
        <taxon>Streptomyces</taxon>
    </lineage>
</organism>
<dbReference type="InterPro" id="IPR006748">
    <property type="entry name" value="NH2Glyco/OHUrea_AB-resist_kin"/>
</dbReference>
<comment type="caution">
    <text evidence="1">The sequence shown here is derived from an EMBL/GenBank/DDBJ whole genome shotgun (WGS) entry which is preliminary data.</text>
</comment>